<evidence type="ECO:0000256" key="6">
    <source>
        <dbReference type="ARBA" id="ARBA00023049"/>
    </source>
</evidence>
<dbReference type="InterPro" id="IPR011249">
    <property type="entry name" value="Metalloenz_LuxS/M16"/>
</dbReference>
<sequence>MLFWCLTKLYLNSPIFSSQIKRFTTTYYSSSLPKPLLNLKRPFAVSHSIMPGLKDQFTLLADNANIEKPLLDDRQYRFFKLKNDLRVLIISDPHADKSAASLDVNVGSFADKTYNIPGLAHFCEHLLFMGTSKYPQENEYSDFLAKHSGHSNAYTAAEHTNYYFQVGSHHLEGALDRFAQFFISPLFSKSCKDREINAVDSENKKNLQNDLWRLYQLDKSQSNPNHPYNGFSTGNFVTLHTVPESEGINVRDILMQFHKDRYSSNLMSLVILGKENLDELSTWAIEKFSEVIDKGLTRPSYDGELIYKTDQMLKLIKAKPVKDLHQLDVTFMIPDDLEDKWDCKPQNYFSHLLGHESEGSILFYLKSKGWVTELSSGNMKVCQGSSSYVVEFQLTPGGLKHWQDIVKTTFDYLNFISEQGPQKWIWEEIKNISEVNFKFKQKSDAANTASKLSSVLYKFDEFIPAENLLSSSVVRKYDPEAIKRFGSYLNTENFRVTLVSSEFEGLSQKEKWYGTEYEVEEISKDLIDSLKKPISNRHLHFPVPNPFIPTSFDILGKKLEQPQISPYLISHDNKMNLWYKQDDQFEVPKGTIEIVFHLPGSNVDVESATKSDMFAEMLDDHLNQITYFASLVGLRVGINCWRDGFAMYVSGYNHKLPVLLNKVLDEFFTFTPSIDRFEPLRFKLLKEFKNVGYQVPYNQIGSYHLQVVNEKVYDYDDKIKELENLQFTEVEKFIKDSITSAGVFAEVLVHGNFDINNATQIKTAISKHLDSIKPLMEEYDENKFHLQNYVFQPGEVIRFEVDLKDKNNINSCIEYYLQFSPTNDDTKLRVLTDLLATIIREPCFNQLRTKEQLGYVVFSGLRKGRTSIGFRILVQSERSSEYLEYRIDEFLSKFGRYVNQELTDENFEKFKQALIDAKLQKIKHLSEETNRLWNAITDGYYEFDARQKHASLLEKISKEEFIDFFNKYVTGVESNKNDKTGKFVLHLKSQVKSEVPESKLVQSALSNFGYRHGYDISHEFVDGLVKKMGSSSVDSIIDEYTKEAEREAKITLNQEQVAQEIKSAIQNPVPKGYPSGALVASVEEFRRTHDLGGFPHPISPLSKFYYDQLHL</sequence>
<keyword evidence="5" id="KW-0862">Zinc</keyword>
<dbReference type="RefSeq" id="XP_003871450.1">
    <property type="nucleotide sequence ID" value="XM_003871401.1"/>
</dbReference>
<accession>H8XB77</accession>
<dbReference type="Pfam" id="PF22456">
    <property type="entry name" value="PqqF-like_C_4"/>
    <property type="match status" value="1"/>
</dbReference>
<dbReference type="InterPro" id="IPR007863">
    <property type="entry name" value="Peptidase_M16_C"/>
</dbReference>
<dbReference type="GO" id="GO:0005829">
    <property type="term" value="C:cytosol"/>
    <property type="evidence" value="ECO:0007669"/>
    <property type="project" value="TreeGrafter"/>
</dbReference>
<evidence type="ECO:0000259" key="10">
    <source>
        <dbReference type="Pfam" id="PF22456"/>
    </source>
</evidence>
<dbReference type="GeneID" id="14542294"/>
<dbReference type="PANTHER" id="PTHR43690:SF18">
    <property type="entry name" value="INSULIN-DEGRADING ENZYME-RELATED"/>
    <property type="match status" value="1"/>
</dbReference>
<dbReference type="OrthoDB" id="952271at2759"/>
<dbReference type="InterPro" id="IPR011765">
    <property type="entry name" value="Pept_M16_N"/>
</dbReference>
<dbReference type="AlphaFoldDB" id="H8XB77"/>
<keyword evidence="12" id="KW-1185">Reference proteome</keyword>
<feature type="domain" description="Peptidase M16 middle/third" evidence="9">
    <location>
        <begin position="437"/>
        <end position="721"/>
    </location>
</feature>
<evidence type="ECO:0000256" key="5">
    <source>
        <dbReference type="ARBA" id="ARBA00022833"/>
    </source>
</evidence>
<dbReference type="Proteomes" id="UP000005018">
    <property type="component" value="Chromosome 8"/>
</dbReference>
<dbReference type="Pfam" id="PF00675">
    <property type="entry name" value="Peptidase_M16"/>
    <property type="match status" value="1"/>
</dbReference>
<dbReference type="Pfam" id="PF16187">
    <property type="entry name" value="Peptidase_M16_M"/>
    <property type="match status" value="1"/>
</dbReference>
<feature type="domain" description="Coenzyme PQQ synthesis protein F-like C-terminal lobe" evidence="10">
    <location>
        <begin position="834"/>
        <end position="933"/>
    </location>
</feature>
<evidence type="ECO:0000256" key="3">
    <source>
        <dbReference type="ARBA" id="ARBA00022723"/>
    </source>
</evidence>
<dbReference type="FunFam" id="3.30.830.10:FF:000004">
    <property type="entry name" value="Putative insulin-degrading enzyme"/>
    <property type="match status" value="1"/>
</dbReference>
<evidence type="ECO:0000259" key="8">
    <source>
        <dbReference type="Pfam" id="PF05193"/>
    </source>
</evidence>
<gene>
    <name evidence="11" type="ORF">CORT_0H02160</name>
</gene>
<dbReference type="eggNOG" id="KOG0959">
    <property type="taxonomic scope" value="Eukaryota"/>
</dbReference>
<dbReference type="GO" id="GO:0051603">
    <property type="term" value="P:proteolysis involved in protein catabolic process"/>
    <property type="evidence" value="ECO:0007669"/>
    <property type="project" value="TreeGrafter"/>
</dbReference>
<feature type="domain" description="Peptidase M16 C-terminal" evidence="8">
    <location>
        <begin position="251"/>
        <end position="432"/>
    </location>
</feature>
<dbReference type="HOGENOM" id="CLU_004639_1_1_1"/>
<comment type="similarity">
    <text evidence="1">Belongs to the peptidase M16 family.</text>
</comment>
<dbReference type="GO" id="GO:0005739">
    <property type="term" value="C:mitochondrion"/>
    <property type="evidence" value="ECO:0007669"/>
    <property type="project" value="TreeGrafter"/>
</dbReference>
<feature type="domain" description="Peptidase M16 N-terminal" evidence="7">
    <location>
        <begin position="86"/>
        <end position="224"/>
    </location>
</feature>
<dbReference type="EMBL" id="HE681726">
    <property type="protein sequence ID" value="CCG25326.1"/>
    <property type="molecule type" value="Genomic_DNA"/>
</dbReference>
<name>H8XB77_CANO9</name>
<keyword evidence="3" id="KW-0479">Metal-binding</keyword>
<dbReference type="InterPro" id="IPR054734">
    <property type="entry name" value="PqqF-like_C_4"/>
</dbReference>
<dbReference type="GO" id="GO:0043171">
    <property type="term" value="P:peptide catabolic process"/>
    <property type="evidence" value="ECO:0007669"/>
    <property type="project" value="TreeGrafter"/>
</dbReference>
<evidence type="ECO:0000256" key="4">
    <source>
        <dbReference type="ARBA" id="ARBA00022801"/>
    </source>
</evidence>
<evidence type="ECO:0000259" key="9">
    <source>
        <dbReference type="Pfam" id="PF16187"/>
    </source>
</evidence>
<dbReference type="Gene3D" id="3.30.830.10">
    <property type="entry name" value="Metalloenzyme, LuxS/M16 peptidase-like"/>
    <property type="match status" value="4"/>
</dbReference>
<dbReference type="GO" id="GO:0004222">
    <property type="term" value="F:metalloendopeptidase activity"/>
    <property type="evidence" value="ECO:0007669"/>
    <property type="project" value="TreeGrafter"/>
</dbReference>
<evidence type="ECO:0000259" key="7">
    <source>
        <dbReference type="Pfam" id="PF00675"/>
    </source>
</evidence>
<evidence type="ECO:0000313" key="12">
    <source>
        <dbReference type="Proteomes" id="UP000005018"/>
    </source>
</evidence>
<dbReference type="GO" id="GO:0046872">
    <property type="term" value="F:metal ion binding"/>
    <property type="evidence" value="ECO:0007669"/>
    <property type="project" value="UniProtKB-KW"/>
</dbReference>
<keyword evidence="6" id="KW-0482">Metalloprotease</keyword>
<dbReference type="FunFam" id="3.30.830.10:FF:000005">
    <property type="entry name" value="nardilysin isoform X1"/>
    <property type="match status" value="1"/>
</dbReference>
<dbReference type="PANTHER" id="PTHR43690">
    <property type="entry name" value="NARDILYSIN"/>
    <property type="match status" value="1"/>
</dbReference>
<proteinExistence type="inferred from homology"/>
<dbReference type="SUPFAM" id="SSF63411">
    <property type="entry name" value="LuxS/MPP-like metallohydrolase"/>
    <property type="match status" value="4"/>
</dbReference>
<protein>
    <submittedName>
        <fullName evidence="11">Rav2 protein</fullName>
    </submittedName>
</protein>
<evidence type="ECO:0000256" key="1">
    <source>
        <dbReference type="ARBA" id="ARBA00007261"/>
    </source>
</evidence>
<dbReference type="InterPro" id="IPR050626">
    <property type="entry name" value="Peptidase_M16"/>
</dbReference>
<dbReference type="Pfam" id="PF05193">
    <property type="entry name" value="Peptidase_M16_C"/>
    <property type="match status" value="1"/>
</dbReference>
<keyword evidence="2" id="KW-0645">Protease</keyword>
<evidence type="ECO:0000313" key="11">
    <source>
        <dbReference type="EMBL" id="CCG25326.1"/>
    </source>
</evidence>
<dbReference type="KEGG" id="cot:CORT_0H02160"/>
<keyword evidence="4" id="KW-0378">Hydrolase</keyword>
<evidence type="ECO:0000256" key="2">
    <source>
        <dbReference type="ARBA" id="ARBA00022670"/>
    </source>
</evidence>
<reference evidence="11 12" key="1">
    <citation type="journal article" date="2012" name="PLoS ONE">
        <title>Sequence and analysis of the genome of the pathogenic yeast Candida orthopsilosis.</title>
        <authorList>
            <person name="Riccombeni A."/>
            <person name="Vidanes G."/>
            <person name="Proux-Wera E."/>
            <person name="Wolfe K.H."/>
            <person name="Butler G."/>
        </authorList>
    </citation>
    <scope>NUCLEOTIDE SEQUENCE [LARGE SCALE GENOMIC DNA]</scope>
    <source>
        <strain evidence="11 12">Co 90-125</strain>
    </source>
</reference>
<dbReference type="InterPro" id="IPR032632">
    <property type="entry name" value="Peptidase_M16_M"/>
</dbReference>
<organism evidence="11 12">
    <name type="scientific">Candida orthopsilosis (strain 90-125)</name>
    <name type="common">Yeast</name>
    <dbReference type="NCBI Taxonomy" id="1136231"/>
    <lineage>
        <taxon>Eukaryota</taxon>
        <taxon>Fungi</taxon>
        <taxon>Dikarya</taxon>
        <taxon>Ascomycota</taxon>
        <taxon>Saccharomycotina</taxon>
        <taxon>Pichiomycetes</taxon>
        <taxon>Debaryomycetaceae</taxon>
        <taxon>Candida/Lodderomyces clade</taxon>
        <taxon>Candida</taxon>
    </lineage>
</organism>